<evidence type="ECO:0000313" key="3">
    <source>
        <dbReference type="Proteomes" id="UP000192997"/>
    </source>
</evidence>
<dbReference type="GO" id="GO:0008168">
    <property type="term" value="F:methyltransferase activity"/>
    <property type="evidence" value="ECO:0007669"/>
    <property type="project" value="UniProtKB-KW"/>
</dbReference>
<organism evidence="2 3">
    <name type="scientific">Cylindrospermopsis raciborskii CENA303</name>
    <dbReference type="NCBI Taxonomy" id="1170769"/>
    <lineage>
        <taxon>Bacteria</taxon>
        <taxon>Bacillati</taxon>
        <taxon>Cyanobacteriota</taxon>
        <taxon>Cyanophyceae</taxon>
        <taxon>Nostocales</taxon>
        <taxon>Aphanizomenonaceae</taxon>
        <taxon>Cylindrospermopsis</taxon>
    </lineage>
</organism>
<dbReference type="GO" id="GO:0003676">
    <property type="term" value="F:nucleic acid binding"/>
    <property type="evidence" value="ECO:0007669"/>
    <property type="project" value="InterPro"/>
</dbReference>
<keyword evidence="2" id="KW-0808">Transferase</keyword>
<protein>
    <submittedName>
        <fullName evidence="2">DNA methylase</fullName>
    </submittedName>
</protein>
<accession>A0A1X4G6K7</accession>
<name>A0A1X4G6K7_9CYAN</name>
<dbReference type="InterPro" id="IPR002052">
    <property type="entry name" value="DNA_methylase_N6_adenine_CS"/>
</dbReference>
<gene>
    <name evidence="2" type="ORF">B7O87_09625</name>
</gene>
<dbReference type="GO" id="GO:0032259">
    <property type="term" value="P:methylation"/>
    <property type="evidence" value="ECO:0007669"/>
    <property type="project" value="UniProtKB-KW"/>
</dbReference>
<dbReference type="PROSITE" id="PS00092">
    <property type="entry name" value="N6_MTASE"/>
    <property type="match status" value="1"/>
</dbReference>
<dbReference type="RefSeq" id="WP_085728351.1">
    <property type="nucleotide sequence ID" value="NZ_NBYN01000049.1"/>
</dbReference>
<evidence type="ECO:0000259" key="1">
    <source>
        <dbReference type="Pfam" id="PF06634"/>
    </source>
</evidence>
<dbReference type="InterPro" id="IPR009537">
    <property type="entry name" value="DUF1156"/>
</dbReference>
<sequence>MRNDTQRTDLFIEKRLPVQTLNEQVYYEHGGNPFKGLHRWYSRKPLSFSRASVLASLLPGDVSMEEFEYILGLQPGKEVKLYKTPPTPELIKKVQGYCLEVWGNATPTVLDAFAGGGSIPFEAVRYGLNVLASDLNPVAVVTMKAAMEYPLKFGPDLQDDIDKWVKWVGDETEKRLTEFFPSLPSETIQNYLWAHTVVCPKCESVVPLSPNWWLSKTSNYAGKGQARKVTSDWCAVKPIPNPKDKRVDFELIKGTKGKGTTIQTDDGEYDPDTITTIARGVGKCLNCGNIIEDDEIKLQAQAQGLGYQLYAVAYKRGKGSLEFRTPQQIDFDNYEHSLKYINNKKLDIADNWLFPSEERFDGYSDRCISYGLEKSSDYFNPRQLLTLVTYVEIINEAKNLIYQECQNQKAEKSTQLQPQAIAELELFYQTKHEAISTYLTLVLDRCVDENCRLGRWNSPRAGSEGASSQHSLNLMWNYPETNGVKELWVSCADVFASEYKKLCTYLGTTLGTSENYGIEIHDSKSIQIELASADNLTHIADKSVHAIITDPPYYSTIQYAELSDFFYIWQKRTLSDIFPELFHLELTDKEREAVANPSRFRNMGISPETLANQDYEAKMSMAFAEYHRVLRDDGVMTVQFNHKDSGAWDILAKSLMDAGFEITASWAVSTENPQNLHQAQKNAVSSTVLLVCRQRSPHAEQGWWDDVRVELRNTILTKAPEIELSLTADSRPAPDRVQDRRTRIKPPGIDLCLSAYGSALSVFTRYSSILDSSGVRVEPKAAFEEVRQAIVSYRLERLLAGKDFYGVDSLTQWYILAWDTFEAREFPFDEARQLALAVGGFDVSDLVKKYKLLDSASGFCKLLTPEQRLKKRAFSVVETEFSGVNLVDGIHAIIYIYQIEQKIEFVRRFLKNTELVRKDAFIKTFELLLKVIPQIKDESKRIIEEKVLLDLWLAMDEIKAKVSYQQMELLSNPSTTNDQSTQISLF</sequence>
<dbReference type="AlphaFoldDB" id="A0A1X4G6K7"/>
<dbReference type="Gene3D" id="3.40.50.150">
    <property type="entry name" value="Vaccinia Virus protein VP39"/>
    <property type="match status" value="2"/>
</dbReference>
<proteinExistence type="predicted"/>
<dbReference type="Proteomes" id="UP000192997">
    <property type="component" value="Unassembled WGS sequence"/>
</dbReference>
<dbReference type="InterPro" id="IPR029063">
    <property type="entry name" value="SAM-dependent_MTases_sf"/>
</dbReference>
<evidence type="ECO:0000313" key="2">
    <source>
        <dbReference type="EMBL" id="OSO90283.1"/>
    </source>
</evidence>
<comment type="caution">
    <text evidence="2">The sequence shown here is derived from an EMBL/GenBank/DDBJ whole genome shotgun (WGS) entry which is preliminary data.</text>
</comment>
<reference evidence="3" key="1">
    <citation type="submission" date="2017-04" db="EMBL/GenBank/DDBJ databases">
        <authorList>
            <person name="Abreu V.A."/>
            <person name="Popin R.V."/>
            <person name="Rigonato J."/>
            <person name="Andreote A.P."/>
            <person name="Schaker P.C."/>
            <person name="Hoff-Risseti C."/>
            <person name="Alvarenga D.O."/>
            <person name="Varani A.M."/>
            <person name="Fiore M.F."/>
        </authorList>
    </citation>
    <scope>NUCLEOTIDE SEQUENCE [LARGE SCALE GENOMIC DNA]</scope>
    <source>
        <strain evidence="3">CENA303</strain>
    </source>
</reference>
<feature type="domain" description="DUF1156" evidence="1">
    <location>
        <begin position="16"/>
        <end position="61"/>
    </location>
</feature>
<dbReference type="EMBL" id="NBYN01000049">
    <property type="protein sequence ID" value="OSO90283.1"/>
    <property type="molecule type" value="Genomic_DNA"/>
</dbReference>
<keyword evidence="2" id="KW-0489">Methyltransferase</keyword>
<dbReference type="Pfam" id="PF06634">
    <property type="entry name" value="DUF1156"/>
    <property type="match status" value="1"/>
</dbReference>
<dbReference type="SUPFAM" id="SSF53335">
    <property type="entry name" value="S-adenosyl-L-methionine-dependent methyltransferases"/>
    <property type="match status" value="2"/>
</dbReference>